<dbReference type="GO" id="GO:0070181">
    <property type="term" value="F:small ribosomal subunit rRNA binding"/>
    <property type="evidence" value="ECO:0007669"/>
    <property type="project" value="TreeGrafter"/>
</dbReference>
<organism evidence="10 11">
    <name type="scientific">Azotobacter chroococcum NCIMB 8003</name>
    <dbReference type="NCBI Taxonomy" id="1328314"/>
    <lineage>
        <taxon>Bacteria</taxon>
        <taxon>Pseudomonadati</taxon>
        <taxon>Pseudomonadota</taxon>
        <taxon>Gammaproteobacteria</taxon>
        <taxon>Pseudomonadales</taxon>
        <taxon>Pseudomonadaceae</taxon>
        <taxon>Azotobacter</taxon>
    </lineage>
</organism>
<keyword evidence="3 8" id="KW-0699">rRNA-binding</keyword>
<dbReference type="GO" id="GO:0005829">
    <property type="term" value="C:cytosol"/>
    <property type="evidence" value="ECO:0007669"/>
    <property type="project" value="TreeGrafter"/>
</dbReference>
<dbReference type="FunFam" id="1.20.58.110:FF:000001">
    <property type="entry name" value="30S ribosomal protein S20"/>
    <property type="match status" value="1"/>
</dbReference>
<evidence type="ECO:0000256" key="5">
    <source>
        <dbReference type="ARBA" id="ARBA00022980"/>
    </source>
</evidence>
<dbReference type="PANTHER" id="PTHR33398">
    <property type="entry name" value="30S RIBOSOMAL PROTEIN S20"/>
    <property type="match status" value="1"/>
</dbReference>
<dbReference type="Pfam" id="PF01649">
    <property type="entry name" value="Ribosomal_S20p"/>
    <property type="match status" value="1"/>
</dbReference>
<evidence type="ECO:0000256" key="1">
    <source>
        <dbReference type="ARBA" id="ARBA00003134"/>
    </source>
</evidence>
<comment type="similarity">
    <text evidence="2 8">Belongs to the bacterial ribosomal protein bS20 family.</text>
</comment>
<proteinExistence type="inferred from homology"/>
<protein>
    <recommendedName>
        <fullName evidence="7 8">Small ribosomal subunit protein bS20</fullName>
    </recommendedName>
</protein>
<dbReference type="PANTHER" id="PTHR33398:SF1">
    <property type="entry name" value="SMALL RIBOSOMAL SUBUNIT PROTEIN BS20C"/>
    <property type="match status" value="1"/>
</dbReference>
<evidence type="ECO:0000256" key="7">
    <source>
        <dbReference type="ARBA" id="ARBA00035136"/>
    </source>
</evidence>
<reference evidence="10 11" key="1">
    <citation type="journal article" date="2015" name="PLoS ONE">
        <title>Azotobacter Genomes: The Genome of Azotobacter chroococcum NCIMB 8003 (ATCC 4412).</title>
        <authorList>
            <person name="Robson R.L."/>
            <person name="Jones R."/>
            <person name="Robson R.M."/>
            <person name="Schwartz A."/>
            <person name="Richardson T.H."/>
        </authorList>
    </citation>
    <scope>NUCLEOTIDE SEQUENCE [LARGE SCALE GENOMIC DNA]</scope>
    <source>
        <strain evidence="10 11">NCIMB 8003</strain>
    </source>
</reference>
<feature type="compositionally biased region" description="Basic residues" evidence="9">
    <location>
        <begin position="9"/>
        <end position="22"/>
    </location>
</feature>
<comment type="function">
    <text evidence="1 8">Binds directly to 16S ribosomal RNA.</text>
</comment>
<evidence type="ECO:0000256" key="4">
    <source>
        <dbReference type="ARBA" id="ARBA00022884"/>
    </source>
</evidence>
<dbReference type="GO" id="GO:0006412">
    <property type="term" value="P:translation"/>
    <property type="evidence" value="ECO:0007669"/>
    <property type="project" value="UniProtKB-UniRule"/>
</dbReference>
<dbReference type="HOGENOM" id="CLU_160655_4_0_6"/>
<accession>A0A0C4WGX5</accession>
<dbReference type="GO" id="GO:0015935">
    <property type="term" value="C:small ribosomal subunit"/>
    <property type="evidence" value="ECO:0007669"/>
    <property type="project" value="TreeGrafter"/>
</dbReference>
<gene>
    <name evidence="8 10" type="primary">rpsT</name>
    <name evidence="10" type="ORF">Achr_9660</name>
</gene>
<evidence type="ECO:0000256" key="2">
    <source>
        <dbReference type="ARBA" id="ARBA00007634"/>
    </source>
</evidence>
<dbReference type="AlphaFoldDB" id="A0A0C4WGX5"/>
<evidence type="ECO:0000313" key="10">
    <source>
        <dbReference type="EMBL" id="AJE20448.1"/>
    </source>
</evidence>
<dbReference type="GO" id="GO:0003735">
    <property type="term" value="F:structural constituent of ribosome"/>
    <property type="evidence" value="ECO:0007669"/>
    <property type="project" value="InterPro"/>
</dbReference>
<dbReference type="HAMAP" id="MF_00500">
    <property type="entry name" value="Ribosomal_bS20"/>
    <property type="match status" value="1"/>
</dbReference>
<keyword evidence="6 8" id="KW-0687">Ribonucleoprotein</keyword>
<dbReference type="STRING" id="1328314.Achr_9660"/>
<evidence type="ECO:0000256" key="6">
    <source>
        <dbReference type="ARBA" id="ARBA00023274"/>
    </source>
</evidence>
<sequence>MTVANSPSAKKRAKQAEKRRSHNASLRSMVRTYIKNVVKAIDAKDLDKAKTAYTAAVPVIDRMADKGIIHKNKAARHKSRLNTHIKALGVAAAA</sequence>
<evidence type="ECO:0000256" key="3">
    <source>
        <dbReference type="ARBA" id="ARBA00022730"/>
    </source>
</evidence>
<dbReference type="EMBL" id="CP010415">
    <property type="protein sequence ID" value="AJE20448.1"/>
    <property type="molecule type" value="Genomic_DNA"/>
</dbReference>
<name>A0A0C4WGX5_9GAMM</name>
<keyword evidence="11" id="KW-1185">Reference proteome</keyword>
<dbReference type="InterPro" id="IPR002583">
    <property type="entry name" value="Ribosomal_bS20"/>
</dbReference>
<evidence type="ECO:0000313" key="11">
    <source>
        <dbReference type="Proteomes" id="UP000068210"/>
    </source>
</evidence>
<dbReference type="Proteomes" id="UP000068210">
    <property type="component" value="Chromosome"/>
</dbReference>
<feature type="region of interest" description="Disordered" evidence="9">
    <location>
        <begin position="1"/>
        <end position="25"/>
    </location>
</feature>
<dbReference type="SUPFAM" id="SSF46992">
    <property type="entry name" value="Ribosomal protein S20"/>
    <property type="match status" value="1"/>
</dbReference>
<dbReference type="InterPro" id="IPR036510">
    <property type="entry name" value="Ribosomal_bS20_sf"/>
</dbReference>
<keyword evidence="5 8" id="KW-0689">Ribosomal protein</keyword>
<keyword evidence="4 8" id="KW-0694">RNA-binding</keyword>
<dbReference type="Gene3D" id="1.20.58.110">
    <property type="entry name" value="Ribosomal protein S20"/>
    <property type="match status" value="1"/>
</dbReference>
<evidence type="ECO:0000256" key="9">
    <source>
        <dbReference type="SAM" id="MobiDB-lite"/>
    </source>
</evidence>
<dbReference type="KEGG" id="acx:Achr_9660"/>
<dbReference type="NCBIfam" id="TIGR00029">
    <property type="entry name" value="S20"/>
    <property type="match status" value="1"/>
</dbReference>
<evidence type="ECO:0000256" key="8">
    <source>
        <dbReference type="HAMAP-Rule" id="MF_00500"/>
    </source>
</evidence>